<accession>A0ABP8IUC7</accession>
<dbReference type="Proteomes" id="UP001500454">
    <property type="component" value="Unassembled WGS sequence"/>
</dbReference>
<organism evidence="2 3">
    <name type="scientific">Hymenobacter koreensis</name>
    <dbReference type="NCBI Taxonomy" id="1084523"/>
    <lineage>
        <taxon>Bacteria</taxon>
        <taxon>Pseudomonadati</taxon>
        <taxon>Bacteroidota</taxon>
        <taxon>Cytophagia</taxon>
        <taxon>Cytophagales</taxon>
        <taxon>Hymenobacteraceae</taxon>
        <taxon>Hymenobacter</taxon>
    </lineage>
</organism>
<keyword evidence="1" id="KW-1133">Transmembrane helix</keyword>
<evidence type="ECO:0000256" key="1">
    <source>
        <dbReference type="SAM" id="Phobius"/>
    </source>
</evidence>
<dbReference type="EMBL" id="BAABHA010000001">
    <property type="protein sequence ID" value="GAA4373610.1"/>
    <property type="molecule type" value="Genomic_DNA"/>
</dbReference>
<keyword evidence="1" id="KW-0472">Membrane</keyword>
<gene>
    <name evidence="2" type="ORF">GCM10023186_04390</name>
</gene>
<keyword evidence="3" id="KW-1185">Reference proteome</keyword>
<evidence type="ECO:0008006" key="4">
    <source>
        <dbReference type="Google" id="ProtNLM"/>
    </source>
</evidence>
<keyword evidence="1" id="KW-0812">Transmembrane</keyword>
<dbReference type="RefSeq" id="WP_345220952.1">
    <property type="nucleotide sequence ID" value="NZ_BAABHA010000001.1"/>
</dbReference>
<name>A0ABP8IUC7_9BACT</name>
<feature type="transmembrane region" description="Helical" evidence="1">
    <location>
        <begin position="40"/>
        <end position="64"/>
    </location>
</feature>
<sequence length="139" mass="14340">MPVLRTRHVLFGLAAALLLGGAVAAALSGSLPGYNLNAPGSGALGMVVGVLLLGLGLPLSVGWATLQALRYWQPRYLAHGGPVLALACVVSWFGAGWLLRLLSTIDPTGLASMVLAPAAGAWLGWRLTRRPRPATPPNS</sequence>
<reference evidence="3" key="1">
    <citation type="journal article" date="2019" name="Int. J. Syst. Evol. Microbiol.">
        <title>The Global Catalogue of Microorganisms (GCM) 10K type strain sequencing project: providing services to taxonomists for standard genome sequencing and annotation.</title>
        <authorList>
            <consortium name="The Broad Institute Genomics Platform"/>
            <consortium name="The Broad Institute Genome Sequencing Center for Infectious Disease"/>
            <person name="Wu L."/>
            <person name="Ma J."/>
        </authorList>
    </citation>
    <scope>NUCLEOTIDE SEQUENCE [LARGE SCALE GENOMIC DNA]</scope>
    <source>
        <strain evidence="3">JCM 17924</strain>
    </source>
</reference>
<feature type="transmembrane region" description="Helical" evidence="1">
    <location>
        <begin position="76"/>
        <end position="99"/>
    </location>
</feature>
<proteinExistence type="predicted"/>
<feature type="transmembrane region" description="Helical" evidence="1">
    <location>
        <begin position="105"/>
        <end position="125"/>
    </location>
</feature>
<evidence type="ECO:0000313" key="3">
    <source>
        <dbReference type="Proteomes" id="UP001500454"/>
    </source>
</evidence>
<comment type="caution">
    <text evidence="2">The sequence shown here is derived from an EMBL/GenBank/DDBJ whole genome shotgun (WGS) entry which is preliminary data.</text>
</comment>
<protein>
    <recommendedName>
        <fullName evidence="4">Transmembrane protein</fullName>
    </recommendedName>
</protein>
<evidence type="ECO:0000313" key="2">
    <source>
        <dbReference type="EMBL" id="GAA4373610.1"/>
    </source>
</evidence>